<dbReference type="AlphaFoldDB" id="A0AAW0ASZ8"/>
<evidence type="ECO:0000313" key="1">
    <source>
        <dbReference type="EMBL" id="KAK7016627.1"/>
    </source>
</evidence>
<name>A0AAW0ASZ8_9AGAR</name>
<comment type="caution">
    <text evidence="1">The sequence shown here is derived from an EMBL/GenBank/DDBJ whole genome shotgun (WGS) entry which is preliminary data.</text>
</comment>
<dbReference type="Proteomes" id="UP001362999">
    <property type="component" value="Unassembled WGS sequence"/>
</dbReference>
<organism evidence="1 2">
    <name type="scientific">Favolaschia claudopus</name>
    <dbReference type="NCBI Taxonomy" id="2862362"/>
    <lineage>
        <taxon>Eukaryota</taxon>
        <taxon>Fungi</taxon>
        <taxon>Dikarya</taxon>
        <taxon>Basidiomycota</taxon>
        <taxon>Agaricomycotina</taxon>
        <taxon>Agaricomycetes</taxon>
        <taxon>Agaricomycetidae</taxon>
        <taxon>Agaricales</taxon>
        <taxon>Marasmiineae</taxon>
        <taxon>Mycenaceae</taxon>
        <taxon>Favolaschia</taxon>
    </lineage>
</organism>
<gene>
    <name evidence="1" type="ORF">R3P38DRAFT_2541933</name>
</gene>
<accession>A0AAW0ASZ8</accession>
<evidence type="ECO:0000313" key="2">
    <source>
        <dbReference type="Proteomes" id="UP001362999"/>
    </source>
</evidence>
<proteinExistence type="predicted"/>
<reference evidence="1 2" key="1">
    <citation type="journal article" date="2024" name="J Genomics">
        <title>Draft genome sequencing and assembly of Favolaschia claudopus CIRM-BRFM 2984 isolated from oak limbs.</title>
        <authorList>
            <person name="Navarro D."/>
            <person name="Drula E."/>
            <person name="Chaduli D."/>
            <person name="Cazenave R."/>
            <person name="Ahrendt S."/>
            <person name="Wang J."/>
            <person name="Lipzen A."/>
            <person name="Daum C."/>
            <person name="Barry K."/>
            <person name="Grigoriev I.V."/>
            <person name="Favel A."/>
            <person name="Rosso M.N."/>
            <person name="Martin F."/>
        </authorList>
    </citation>
    <scope>NUCLEOTIDE SEQUENCE [LARGE SCALE GENOMIC DNA]</scope>
    <source>
        <strain evidence="1 2">CIRM-BRFM 2984</strain>
    </source>
</reference>
<protein>
    <submittedName>
        <fullName evidence="1">Uncharacterized protein</fullName>
    </submittedName>
</protein>
<dbReference type="EMBL" id="JAWWNJ010000050">
    <property type="protein sequence ID" value="KAK7016627.1"/>
    <property type="molecule type" value="Genomic_DNA"/>
</dbReference>
<sequence>MRASSGRSSKGSTTTPIYIAKLSLHIALKLSPSESAFAGGQVDLIGFVSWMNDHYSATCKVLSNPYEFGDWLNRCDAPDLLPILRWAFSGLNRFAPPLQQQSIQSGLMDVQGTYSGGGSCGIAATNFVEL</sequence>
<keyword evidence="2" id="KW-1185">Reference proteome</keyword>